<accession>A0ABX1FYK2</accession>
<dbReference type="SUPFAM" id="SSF51197">
    <property type="entry name" value="Clavaminate synthase-like"/>
    <property type="match status" value="1"/>
</dbReference>
<dbReference type="Pfam" id="PF14226">
    <property type="entry name" value="DIOX_N"/>
    <property type="match status" value="1"/>
</dbReference>
<name>A0ABX1FYK2_9PSEU</name>
<evidence type="ECO:0000313" key="3">
    <source>
        <dbReference type="Proteomes" id="UP001515943"/>
    </source>
</evidence>
<gene>
    <name evidence="2" type="ORF">FXN61_48695</name>
</gene>
<dbReference type="InterPro" id="IPR027443">
    <property type="entry name" value="IPNS-like_sf"/>
</dbReference>
<keyword evidence="3" id="KW-1185">Reference proteome</keyword>
<dbReference type="Gene3D" id="2.60.120.330">
    <property type="entry name" value="B-lactam Antibiotic, Isopenicillin N Synthase, Chain"/>
    <property type="match status" value="1"/>
</dbReference>
<dbReference type="RefSeq" id="WP_188136349.1">
    <property type="nucleotide sequence ID" value="NZ_VSRL01000582.1"/>
</dbReference>
<feature type="domain" description="Non-haem dioxygenase N-terminal" evidence="1">
    <location>
        <begin position="3"/>
        <end position="70"/>
    </location>
</feature>
<sequence length="75" mass="8153">MGVPLVDLSGWFDGTRRAEVAARVDAALRESGFLLITGHGVPDELRARVRGLTREFFALPADEKQPYAVRTGGRG</sequence>
<comment type="caution">
    <text evidence="2">The sequence shown here is derived from an EMBL/GenBank/DDBJ whole genome shotgun (WGS) entry which is preliminary data.</text>
</comment>
<organism evidence="2 3">
    <name type="scientific">Lentzea indica</name>
    <dbReference type="NCBI Taxonomy" id="2604800"/>
    <lineage>
        <taxon>Bacteria</taxon>
        <taxon>Bacillati</taxon>
        <taxon>Actinomycetota</taxon>
        <taxon>Actinomycetes</taxon>
        <taxon>Pseudonocardiales</taxon>
        <taxon>Pseudonocardiaceae</taxon>
        <taxon>Lentzea</taxon>
    </lineage>
</organism>
<proteinExistence type="predicted"/>
<dbReference type="EMBL" id="VSRL01000582">
    <property type="protein sequence ID" value="NKE64146.1"/>
    <property type="molecule type" value="Genomic_DNA"/>
</dbReference>
<evidence type="ECO:0000313" key="2">
    <source>
        <dbReference type="EMBL" id="NKE64146.1"/>
    </source>
</evidence>
<evidence type="ECO:0000259" key="1">
    <source>
        <dbReference type="Pfam" id="PF14226"/>
    </source>
</evidence>
<protein>
    <submittedName>
        <fullName evidence="2">Isopenicillin N synthase family oxygenase</fullName>
    </submittedName>
</protein>
<feature type="non-terminal residue" evidence="2">
    <location>
        <position position="75"/>
    </location>
</feature>
<dbReference type="InterPro" id="IPR026992">
    <property type="entry name" value="DIOX_N"/>
</dbReference>
<dbReference type="Proteomes" id="UP001515943">
    <property type="component" value="Unassembled WGS sequence"/>
</dbReference>
<reference evidence="2 3" key="1">
    <citation type="submission" date="2019-08" db="EMBL/GenBank/DDBJ databases">
        <title>Lentzea from Indian Himalayas.</title>
        <authorList>
            <person name="Mandal S."/>
            <person name="Mallick Gupta A."/>
            <person name="Maiti P.K."/>
            <person name="Sarkar J."/>
            <person name="Mandal S."/>
        </authorList>
    </citation>
    <scope>NUCLEOTIDE SEQUENCE [LARGE SCALE GENOMIC DNA]</scope>
    <source>
        <strain evidence="2 3">PSKA42</strain>
    </source>
</reference>